<protein>
    <recommendedName>
        <fullName evidence="12 13">DNA polymerase</fullName>
        <ecNumber evidence="12 13">2.7.7.7</ecNumber>
    </recommendedName>
</protein>
<evidence type="ECO:0000313" key="16">
    <source>
        <dbReference type="Proteomes" id="UP000009247"/>
    </source>
</evidence>
<proteinExistence type="inferred from homology"/>
<dbReference type="SUPFAM" id="SSF56672">
    <property type="entry name" value="DNA/RNA polymerases"/>
    <property type="match status" value="1"/>
</dbReference>
<dbReference type="InterPro" id="IPR014382">
    <property type="entry name" value="DNA-dir_DNA_pol_B_adenovir"/>
</dbReference>
<evidence type="ECO:0000256" key="7">
    <source>
        <dbReference type="ARBA" id="ARBA00022932"/>
    </source>
</evidence>
<dbReference type="Proteomes" id="UP000009247">
    <property type="component" value="Segment"/>
</dbReference>
<evidence type="ECO:0000256" key="1">
    <source>
        <dbReference type="ARBA" id="ARBA00004147"/>
    </source>
</evidence>
<evidence type="ECO:0000256" key="5">
    <source>
        <dbReference type="ARBA" id="ARBA00022695"/>
    </source>
</evidence>
<dbReference type="PRINTS" id="PR00106">
    <property type="entry name" value="DNAPOLB"/>
</dbReference>
<dbReference type="KEGG" id="vg:1732702"/>
<evidence type="ECO:0000256" key="11">
    <source>
        <dbReference type="ARBA" id="ARBA00049244"/>
    </source>
</evidence>
<keyword evidence="8" id="KW-1194">Viral DNA replication</keyword>
<dbReference type="InterPro" id="IPR017964">
    <property type="entry name" value="DNA-dir_DNA_pol_B_CS"/>
</dbReference>
<evidence type="ECO:0000313" key="15">
    <source>
        <dbReference type="EMBL" id="AAF86924.1"/>
    </source>
</evidence>
<evidence type="ECO:0000256" key="3">
    <source>
        <dbReference type="ARBA" id="ARBA00022562"/>
    </source>
</evidence>
<dbReference type="GO" id="GO:0003677">
    <property type="term" value="F:DNA binding"/>
    <property type="evidence" value="ECO:0007669"/>
    <property type="project" value="UniProtKB-UniRule"/>
</dbReference>
<accession>Q9III3</accession>
<dbReference type="Gene3D" id="3.90.1600.10">
    <property type="entry name" value="Palm domain of DNA polymerase"/>
    <property type="match status" value="1"/>
</dbReference>
<dbReference type="SUPFAM" id="SSF53098">
    <property type="entry name" value="Ribonuclease H-like"/>
    <property type="match status" value="1"/>
</dbReference>
<dbReference type="GO" id="GO:0006260">
    <property type="term" value="P:DNA replication"/>
    <property type="evidence" value="ECO:0007669"/>
    <property type="project" value="UniProtKB-KW"/>
</dbReference>
<keyword evidence="7 12" id="KW-0239">DNA-directed DNA polymerase</keyword>
<dbReference type="InterPro" id="IPR006172">
    <property type="entry name" value="DNA-dir_DNA_pol_B"/>
</dbReference>
<dbReference type="GO" id="GO:0039693">
    <property type="term" value="P:viral DNA genome replication"/>
    <property type="evidence" value="ECO:0007669"/>
    <property type="project" value="UniProtKB-KW"/>
</dbReference>
<dbReference type="EC" id="2.7.7.7" evidence="12 13"/>
<keyword evidence="5 12" id="KW-0548">Nucleotidyltransferase</keyword>
<evidence type="ECO:0000259" key="14">
    <source>
        <dbReference type="Pfam" id="PF03175"/>
    </source>
</evidence>
<dbReference type="PIRSF" id="PIRSF000788">
    <property type="entry name" value="DPol_ADV"/>
    <property type="match status" value="1"/>
</dbReference>
<evidence type="ECO:0000256" key="4">
    <source>
        <dbReference type="ARBA" id="ARBA00022679"/>
    </source>
</evidence>
<dbReference type="PROSITE" id="PS00116">
    <property type="entry name" value="DNA_POLYMERASE_B"/>
    <property type="match status" value="1"/>
</dbReference>
<evidence type="ECO:0000256" key="12">
    <source>
        <dbReference type="PIRNR" id="PIRNR000788"/>
    </source>
</evidence>
<dbReference type="GeneID" id="1732702"/>
<keyword evidence="3" id="KW-1048">Host nucleus</keyword>
<dbReference type="SMART" id="SM00486">
    <property type="entry name" value="POLBc"/>
    <property type="match status" value="1"/>
</dbReference>
<organismHost>
    <name type="scientific">Lithobates pipiens</name>
    <name type="common">Northern leopard frog</name>
    <name type="synonym">Rana pipiens</name>
    <dbReference type="NCBI Taxonomy" id="8404"/>
</organismHost>
<comment type="subunit">
    <text evidence="10">Heterodimer with the terminal protein; this heterodimer binds to bp 9 to 18 of the genome. Forms a complex with viral pTP, DBP and hosts NFIA and POU2F1/OCT1 for initiation of replication.</text>
</comment>
<evidence type="ECO:0000256" key="8">
    <source>
        <dbReference type="ARBA" id="ARBA00023109"/>
    </source>
</evidence>
<dbReference type="GO" id="GO:0000166">
    <property type="term" value="F:nucleotide binding"/>
    <property type="evidence" value="ECO:0007669"/>
    <property type="project" value="UniProtKB-UniRule"/>
</dbReference>
<comment type="catalytic activity">
    <reaction evidence="11 12 13">
        <text>DNA(n) + a 2'-deoxyribonucleoside 5'-triphosphate = DNA(n+1) + diphosphate</text>
        <dbReference type="Rhea" id="RHEA:22508"/>
        <dbReference type="Rhea" id="RHEA-COMP:17339"/>
        <dbReference type="Rhea" id="RHEA-COMP:17340"/>
        <dbReference type="ChEBI" id="CHEBI:33019"/>
        <dbReference type="ChEBI" id="CHEBI:61560"/>
        <dbReference type="ChEBI" id="CHEBI:173112"/>
        <dbReference type="EC" id="2.7.7.7"/>
    </reaction>
</comment>
<evidence type="ECO:0000256" key="13">
    <source>
        <dbReference type="RuleBase" id="RU000442"/>
    </source>
</evidence>
<dbReference type="OrthoDB" id="529at10239"/>
<evidence type="ECO:0000256" key="9">
    <source>
        <dbReference type="ARBA" id="ARBA00023125"/>
    </source>
</evidence>
<evidence type="ECO:0000256" key="2">
    <source>
        <dbReference type="ARBA" id="ARBA00005755"/>
    </source>
</evidence>
<dbReference type="InterPro" id="IPR004868">
    <property type="entry name" value="DNA-dir_DNA_pol_B_mt/vir"/>
</dbReference>
<comment type="similarity">
    <text evidence="2 12 13">Belongs to the DNA polymerase type-B family.</text>
</comment>
<name>Q9III3_ADEF1</name>
<feature type="domain" description="DNA-directed DNA polymerase family B mitochondria/virus" evidence="14">
    <location>
        <begin position="337"/>
        <end position="781"/>
    </location>
</feature>
<dbReference type="RefSeq" id="NP_062435.1">
    <property type="nucleotide sequence ID" value="NC_002501.1"/>
</dbReference>
<keyword evidence="4 12" id="KW-0808">Transferase</keyword>
<dbReference type="GO" id="GO:0003887">
    <property type="term" value="F:DNA-directed DNA polymerase activity"/>
    <property type="evidence" value="ECO:0007669"/>
    <property type="project" value="UniProtKB-UniRule"/>
</dbReference>
<comment type="subcellular location">
    <subcellularLocation>
        <location evidence="1">Host nucleus</location>
    </subcellularLocation>
</comment>
<evidence type="ECO:0000256" key="10">
    <source>
        <dbReference type="ARBA" id="ARBA00046822"/>
    </source>
</evidence>
<dbReference type="InterPro" id="IPR012337">
    <property type="entry name" value="RNaseH-like_sf"/>
</dbReference>
<dbReference type="InterPro" id="IPR023211">
    <property type="entry name" value="DNA_pol_palm_dom_sf"/>
</dbReference>
<reference evidence="15 16" key="1">
    <citation type="journal article" date="2000" name="J. Gen. Virol.">
        <title>DNA sequence of frog adenovirus.</title>
        <authorList>
            <person name="Davison A.J."/>
            <person name="Wright K.M."/>
            <person name="Harrach B."/>
        </authorList>
    </citation>
    <scope>NUCLEOTIDE SEQUENCE [LARGE SCALE GENOMIC DNA]</scope>
    <source>
        <strain evidence="16">ATCC VR-896</strain>
    </source>
</reference>
<keyword evidence="16" id="KW-1185">Reference proteome</keyword>
<dbReference type="Pfam" id="PF03175">
    <property type="entry name" value="DNA_pol_B_2"/>
    <property type="match status" value="1"/>
</dbReference>
<dbReference type="GO" id="GO:0042025">
    <property type="term" value="C:host cell nucleus"/>
    <property type="evidence" value="ECO:0007669"/>
    <property type="project" value="UniProtKB-SubCell"/>
</dbReference>
<keyword evidence="6 12" id="KW-0235">DNA replication</keyword>
<sequence>MSAFGSIENDHFRLKLNSKPAKLAILDICWQFNLFNCKKFKHKKHIASLIYSQCSYNSNKSLYELCKTLPIKTLQLWKIQKGSIIRTQKLDLDQGEIIIDLLSPKHLWIVEWFEQNKCKNCGRFFSYNHVCNTNRASYYYHKIANTKTQWETINFSPIGEPKGTKKLFLVYDIETYTKACPVGYKLCPVLLCFTIFGDETLNKEVHELISSNSNILELNNLGECFYWLSKETNYISSKFRKTRLLIQNFLIEKMIKNFLTEENKEILTDYAKAHNYESIYEIDLLKDKNLILTLQAPFINLEFYVIGHNISSFDEILLAHQILQKDTTTIPQPFIQIKRNFLPRQGKILFNDITFSLPYPEYYVHEEENTLTKKEAIEIEKTGEPSLFRTKEICVKTMVRDTYQLTHCSLRLAAEAYGLKTTKGNCPFKAVTEFYSVNSFDKDKFGFPAPKYWTDNEEYMTQLKIWQQNDEPYDLQKELIKYCAQDVNVTKNLTISILNSYNEFIKENFKLTCNYNVFKRPTIPSNSQAIFKQLLYKKHGKKFGKMPDIMAPSAEMYEFVRESVRGGRCYPSLLGEIKEPIYVYDICGMYASALTHPMPFGVPLSQKEKNQEIHILQSKLQNEKTLNYFDPEIKPMIISISAFPPPVEYLTNIPPICSRKSGRLCWTNEALYDETVTIVDVITLHNCGWKVKIEDHPLNTVFPNWNTCCKEYVEVNIAAKEKADKDKNQIMRSISKLLSNSLYGSFATKEDNSMIVFEHMLKSNHIKTKLEQNEIKIDAVFGIPTNGIEHTTIDNKLFYLSNTNTLNDSNAPPIDDELLTPFSEEAYAEEEVEQLAPENSNCHVRTYQPFTLIDVDTEDLTLYSLKSNKKFTENKRYPTQLASFVLSWTRAFMADWNAILYEKDSKSILVKELNAIYGDTDSLFLTEKGHKRMIDHGQHRLKENVKSLVFQECCPDITWAVECETKCPNCKSSAFSNRTIFLAPKLYALKRIVCNSCNTETEGKLRAKGHAKNDMTFELLCTCFEYHKNCHTKGKRFSTERTALKRTLYKPYGKFEPFTIHQVRLIRELRPWHDPTMLERDDGFLIPYYVGHPNPRDKRVKYLEDIDG</sequence>
<keyword evidence="9 12" id="KW-0238">DNA-binding</keyword>
<evidence type="ECO:0000256" key="6">
    <source>
        <dbReference type="ARBA" id="ARBA00022705"/>
    </source>
</evidence>
<organism evidence="15 16">
    <name type="scientific">Frog adenovirus 1 (strain ATCC VR-896)</name>
    <name type="common">FrAdV-1</name>
    <dbReference type="NCBI Taxonomy" id="114102"/>
    <lineage>
        <taxon>Viruses</taxon>
        <taxon>Varidnaviria</taxon>
        <taxon>Bamfordvirae</taxon>
        <taxon>Preplasmiviricota</taxon>
        <taxon>Polisuviricotina</taxon>
        <taxon>Pharingeaviricetes</taxon>
        <taxon>Rowavirales</taxon>
        <taxon>Adenoviridae</taxon>
        <taxon>Siadenovirus</taxon>
        <taxon>Siadenovirus ranae</taxon>
        <taxon>Frog adenovirus</taxon>
    </lineage>
</organism>
<dbReference type="EMBL" id="AF224336">
    <property type="protein sequence ID" value="AAF86924.1"/>
    <property type="molecule type" value="Genomic_DNA"/>
</dbReference>
<dbReference type="InterPro" id="IPR043502">
    <property type="entry name" value="DNA/RNA_pol_sf"/>
</dbReference>